<evidence type="ECO:0000313" key="4">
    <source>
        <dbReference type="EMBL" id="KYP62257.1"/>
    </source>
</evidence>
<dbReference type="Proteomes" id="UP000075243">
    <property type="component" value="Chromosome 8"/>
</dbReference>
<evidence type="ECO:0000259" key="3">
    <source>
        <dbReference type="PROSITE" id="PS50158"/>
    </source>
</evidence>
<evidence type="ECO:0000256" key="1">
    <source>
        <dbReference type="PROSITE-ProRule" id="PRU00047"/>
    </source>
</evidence>
<feature type="region of interest" description="Disordered" evidence="2">
    <location>
        <begin position="347"/>
        <end position="382"/>
    </location>
</feature>
<accession>A0A151T5D4</accession>
<protein>
    <recommendedName>
        <fullName evidence="3">CCHC-type domain-containing protein</fullName>
    </recommendedName>
</protein>
<keyword evidence="5" id="KW-1185">Reference proteome</keyword>
<dbReference type="AlphaFoldDB" id="A0A151T5D4"/>
<dbReference type="PROSITE" id="PS50158">
    <property type="entry name" value="ZF_CCHC"/>
    <property type="match status" value="1"/>
</dbReference>
<dbReference type="PANTHER" id="PTHR31286">
    <property type="entry name" value="GLYCINE-RICH CELL WALL STRUCTURAL PROTEIN 1.8-LIKE"/>
    <property type="match status" value="1"/>
</dbReference>
<feature type="domain" description="CCHC-type" evidence="3">
    <location>
        <begin position="108"/>
        <end position="122"/>
    </location>
</feature>
<dbReference type="PANTHER" id="PTHR31286:SF171">
    <property type="entry name" value="CCHC-TYPE DOMAIN-CONTAINING PROTEIN"/>
    <property type="match status" value="1"/>
</dbReference>
<feature type="region of interest" description="Disordered" evidence="2">
    <location>
        <begin position="262"/>
        <end position="290"/>
    </location>
</feature>
<dbReference type="GO" id="GO:0003676">
    <property type="term" value="F:nucleic acid binding"/>
    <property type="evidence" value="ECO:0007669"/>
    <property type="project" value="InterPro"/>
</dbReference>
<organism evidence="4 5">
    <name type="scientific">Cajanus cajan</name>
    <name type="common">Pigeon pea</name>
    <name type="synonym">Cajanus indicus</name>
    <dbReference type="NCBI Taxonomy" id="3821"/>
    <lineage>
        <taxon>Eukaryota</taxon>
        <taxon>Viridiplantae</taxon>
        <taxon>Streptophyta</taxon>
        <taxon>Embryophyta</taxon>
        <taxon>Tracheophyta</taxon>
        <taxon>Spermatophyta</taxon>
        <taxon>Magnoliopsida</taxon>
        <taxon>eudicotyledons</taxon>
        <taxon>Gunneridae</taxon>
        <taxon>Pentapetalae</taxon>
        <taxon>rosids</taxon>
        <taxon>fabids</taxon>
        <taxon>Fabales</taxon>
        <taxon>Fabaceae</taxon>
        <taxon>Papilionoideae</taxon>
        <taxon>50 kb inversion clade</taxon>
        <taxon>NPAAA clade</taxon>
        <taxon>indigoferoid/millettioid clade</taxon>
        <taxon>Phaseoleae</taxon>
        <taxon>Cajanus</taxon>
    </lineage>
</organism>
<keyword evidence="1" id="KW-0862">Zinc</keyword>
<feature type="region of interest" description="Disordered" evidence="2">
    <location>
        <begin position="152"/>
        <end position="181"/>
    </location>
</feature>
<dbReference type="OMA" id="VCVELAW"/>
<evidence type="ECO:0000256" key="2">
    <source>
        <dbReference type="SAM" id="MobiDB-lite"/>
    </source>
</evidence>
<dbReference type="EMBL" id="CM003610">
    <property type="protein sequence ID" value="KYP62257.1"/>
    <property type="molecule type" value="Genomic_DNA"/>
</dbReference>
<dbReference type="InterPro" id="IPR001878">
    <property type="entry name" value="Znf_CCHC"/>
</dbReference>
<feature type="compositionally biased region" description="Basic and acidic residues" evidence="2">
    <location>
        <begin position="170"/>
        <end position="181"/>
    </location>
</feature>
<reference evidence="4 5" key="1">
    <citation type="journal article" date="2012" name="Nat. Biotechnol.">
        <title>Draft genome sequence of pigeonpea (Cajanus cajan), an orphan legume crop of resource-poor farmers.</title>
        <authorList>
            <person name="Varshney R.K."/>
            <person name="Chen W."/>
            <person name="Li Y."/>
            <person name="Bharti A.K."/>
            <person name="Saxena R.K."/>
            <person name="Schlueter J.A."/>
            <person name="Donoghue M.T."/>
            <person name="Azam S."/>
            <person name="Fan G."/>
            <person name="Whaley A.M."/>
            <person name="Farmer A.D."/>
            <person name="Sheridan J."/>
            <person name="Iwata A."/>
            <person name="Tuteja R."/>
            <person name="Penmetsa R.V."/>
            <person name="Wu W."/>
            <person name="Upadhyaya H.D."/>
            <person name="Yang S.P."/>
            <person name="Shah T."/>
            <person name="Saxena K.B."/>
            <person name="Michael T."/>
            <person name="McCombie W.R."/>
            <person name="Yang B."/>
            <person name="Zhang G."/>
            <person name="Yang H."/>
            <person name="Wang J."/>
            <person name="Spillane C."/>
            <person name="Cook D.R."/>
            <person name="May G.D."/>
            <person name="Xu X."/>
            <person name="Jackson S.A."/>
        </authorList>
    </citation>
    <scope>NUCLEOTIDE SEQUENCE [LARGE SCALE GENOMIC DNA]</scope>
    <source>
        <strain evidence="5">cv. Asha</strain>
    </source>
</reference>
<sequence>GPWLIFDHYLAVREWVPDFVASEEIIDKTLVWIRFPSLRMEYYDESVLLALASVMGRPVKVDLTTLSTSHGRFARVCVELAWDEPVVGRVWFRDHWFKVEYEGLHWLCVGCGRYGHLARGCPVGGAAKSGSLSHSQPGLDVGKETVADRRAGSQLAGPTVGPSTSTQNQSRDDTHDNHGIGELHGDWLVVKKSKRGFKNRLFPPRFKTDFTHVDKSVFNHNSFNALNTKGTKSGEPSHMMTGPLEAHTSGVVIAEATRVGNNVGPTIKGHDKTFKQPRHSPYGGPRDMVLKCRSPSPVKGDIPHEIGGGEPNVHDKPKSLGFTLSAGVEMGPMLHANYVTLREKQHTNPTPVLGMPRSPTGPHKPCPPVWDAGGSTGLHSLP</sequence>
<name>A0A151T5D4_CAJCA</name>
<dbReference type="InterPro" id="IPR040256">
    <property type="entry name" value="At4g02000-like"/>
</dbReference>
<evidence type="ECO:0000313" key="5">
    <source>
        <dbReference type="Proteomes" id="UP000075243"/>
    </source>
</evidence>
<dbReference type="Gramene" id="C.cajan_16307.t">
    <property type="protein sequence ID" value="C.cajan_16307.t.cds1"/>
    <property type="gene ID" value="C.cajan_16307"/>
</dbReference>
<keyword evidence="1" id="KW-0479">Metal-binding</keyword>
<feature type="non-terminal residue" evidence="4">
    <location>
        <position position="1"/>
    </location>
</feature>
<keyword evidence="1" id="KW-0863">Zinc-finger</keyword>
<proteinExistence type="predicted"/>
<dbReference type="GO" id="GO:0008270">
    <property type="term" value="F:zinc ion binding"/>
    <property type="evidence" value="ECO:0007669"/>
    <property type="project" value="UniProtKB-KW"/>
</dbReference>
<gene>
    <name evidence="4" type="ORF">KK1_016784</name>
</gene>